<evidence type="ECO:0000313" key="3">
    <source>
        <dbReference type="RefSeq" id="XP_014677995.1"/>
    </source>
</evidence>
<evidence type="ECO:0000313" key="2">
    <source>
        <dbReference type="Proteomes" id="UP000695022"/>
    </source>
</evidence>
<dbReference type="Proteomes" id="UP000695022">
    <property type="component" value="Unplaced"/>
</dbReference>
<keyword evidence="1" id="KW-0472">Membrane</keyword>
<keyword evidence="1" id="KW-0812">Transmembrane</keyword>
<sequence length="668" mass="78218">MTTVNLVCRRRVRILLWVSALAIILYCSLLPEQEQSRNPVGQPETVHILMFFAKAEKNDHLQQQLRANIRSTVKHATGRIKYHFLGDANSTRIAADILENVFDTIPHREDLSIHVQTNEVESVVAKVGHDVWPIQQLFKSYRKKYNLFNDIFYFIPFALHKVIDLSEVDRIIKVDADMRLMTDIRKLWREFDEFKEETIFALAQEQQPVYYQRFAIAREAVGDDRLGMPPPGGKPGYNGGLYLINLDHMSKSKKYQAAVAERNLRYLMRKYYFTKSHLGDQEVVTILSMEYPEVFHTLPCTWNRQLCRKYARSITMPSALFELFNRFCRRRVRILLWVSALAIILYCSLLPEQEQSRNPVGQPETVHILMFFAKAEKNDLLQQQLRANIRSMVKHATGRIKYHFLGDANSTRIAADILENVFNTIPHRENLVIQVQTYEVESVVAKVVHDVWPIQRLFKSYRTKYNLFNDIFYFIPFALHKVIDLSEVDRIIKVDADMRLMNDIRKLWREFDEFKEETIFALAQEQQPVYYQRFAKAREAVGDDRLGMPPPSGKPGYNGGLYLINLDHMSKSKKYQAAVSERNLRYLMRKYYFTKSHLGDQEVVTILGMEYPELFHTLPCTWNRQLCRKYARSITMPSALFELFNRCDGAVNLYHGNCHTPFPPEAEL</sequence>
<accession>A0ABM1F0M4</accession>
<dbReference type="PANTHER" id="PTHR46612">
    <property type="entry name" value="XYLOSIDE XYLOSYLTRANSFERASE 1"/>
    <property type="match status" value="1"/>
</dbReference>
<gene>
    <name evidence="3" type="primary">LOC106817808</name>
</gene>
<dbReference type="RefSeq" id="XP_014677995.1">
    <property type="nucleotide sequence ID" value="XM_014822509.1"/>
</dbReference>
<dbReference type="PANTHER" id="PTHR46612:SF1">
    <property type="entry name" value="XYLOSIDE XYLOSYLTRANSFERASE 1"/>
    <property type="match status" value="1"/>
</dbReference>
<proteinExistence type="predicted"/>
<protein>
    <submittedName>
        <fullName evidence="3">Uncharacterized protein LOC106817808</fullName>
    </submittedName>
</protein>
<dbReference type="SUPFAM" id="SSF53448">
    <property type="entry name" value="Nucleotide-diphospho-sugar transferases"/>
    <property type="match status" value="2"/>
</dbReference>
<dbReference type="InterPro" id="IPR042465">
    <property type="entry name" value="XXLT1"/>
</dbReference>
<reference evidence="3" key="1">
    <citation type="submission" date="2025-08" db="UniProtKB">
        <authorList>
            <consortium name="RefSeq"/>
        </authorList>
    </citation>
    <scope>IDENTIFICATION</scope>
</reference>
<feature type="transmembrane region" description="Helical" evidence="1">
    <location>
        <begin position="12"/>
        <end position="30"/>
    </location>
</feature>
<name>A0ABM1F0M4_PRICU</name>
<dbReference type="InterPro" id="IPR029044">
    <property type="entry name" value="Nucleotide-diphossugar_trans"/>
</dbReference>
<dbReference type="GeneID" id="106817808"/>
<keyword evidence="2" id="KW-1185">Reference proteome</keyword>
<evidence type="ECO:0000256" key="1">
    <source>
        <dbReference type="SAM" id="Phobius"/>
    </source>
</evidence>
<keyword evidence="1" id="KW-1133">Transmembrane helix</keyword>
<organism evidence="2 3">
    <name type="scientific">Priapulus caudatus</name>
    <name type="common">Priapulid worm</name>
    <dbReference type="NCBI Taxonomy" id="37621"/>
    <lineage>
        <taxon>Eukaryota</taxon>
        <taxon>Metazoa</taxon>
        <taxon>Ecdysozoa</taxon>
        <taxon>Scalidophora</taxon>
        <taxon>Priapulida</taxon>
        <taxon>Priapulimorpha</taxon>
        <taxon>Priapulimorphida</taxon>
        <taxon>Priapulidae</taxon>
        <taxon>Priapulus</taxon>
    </lineage>
</organism>
<dbReference type="Gene3D" id="3.90.550.10">
    <property type="entry name" value="Spore Coat Polysaccharide Biosynthesis Protein SpsA, Chain A"/>
    <property type="match status" value="2"/>
</dbReference>